<evidence type="ECO:0000313" key="8">
    <source>
        <dbReference type="Proteomes" id="UP000199354"/>
    </source>
</evidence>
<feature type="chain" id="PRO_5011437396" evidence="5">
    <location>
        <begin position="23"/>
        <end position="808"/>
    </location>
</feature>
<evidence type="ECO:0000256" key="2">
    <source>
        <dbReference type="ARBA" id="ARBA00023136"/>
    </source>
</evidence>
<dbReference type="InterPro" id="IPR041700">
    <property type="entry name" value="OMP_b-brl_3"/>
</dbReference>
<name>A0A1G5JD22_9FLAO</name>
<evidence type="ECO:0000256" key="3">
    <source>
        <dbReference type="ARBA" id="ARBA00023237"/>
    </source>
</evidence>
<feature type="domain" description="Outer membrane protein beta-barrel" evidence="6">
    <location>
        <begin position="377"/>
        <end position="780"/>
    </location>
</feature>
<dbReference type="Gene3D" id="2.40.170.20">
    <property type="entry name" value="TonB-dependent receptor, beta-barrel domain"/>
    <property type="match status" value="1"/>
</dbReference>
<dbReference type="SUPFAM" id="SSF56935">
    <property type="entry name" value="Porins"/>
    <property type="match status" value="1"/>
</dbReference>
<dbReference type="STRING" id="490189.SAMN02927903_02661"/>
<dbReference type="AlphaFoldDB" id="A0A1G5JD22"/>
<sequence>MLRIINHLTTWLLLAFATLASAQADKITISGQFQSGDNLKDAIVYLKNAADQSLAKTEILEPDGRFAFTNVNPGRYAVLMTQNGNTRFSGEPFEATADLNLGMLIVSAAQQLNEVTVTKPQQYIERKDGKTILNVENSIAAAGSSAFEVLERAPGVNVDANDNISLRGRGGILVQIDGKLTPMTGSNLANYLRGIPSGSVEKIEFITNPSSKYDAAGTSIINIKMKKDKRRGTNGTLTSSLGHGRYIKNNNNLSLNHRNKDVNVFGNYSFAYREGFNDLQLNRKFYDGPVFTGAFDQDNYLKMTFRNHIARAGADYRINEQHTVGVLVSGVSNKFNPTGNNFSDVYDDAAERVSYFRTQSHNRDRWRNYSANLNYKWTIDTTGTEFTTDLDYASYRNRSDQNFDIHYGNYDGSAAPLPYRLHGDLHGGLDIYAVKSDFVKHLGKTKFETGIKSSYVKADNDLRYFDRSSGLDTYDPTKSNHFIYKENINAAYVNAAREFGKWSVQLGLRLENTNISGDQLADGRSFDDSYTQLFPSALISYALHPKHSLDLNYSRRIQRPGYDQLNPFRFYIDHTTYKEGNPYLIAQTTHSFELTHAFNQKIFTTLSFTRTSDNITDTVSPSMTEPQVTVQSVNNLDSVDVFGLYFIVPVNVTKWWDTTNNVNLYTAKYNGNVSNTQLTNAGNFTWNVSTTNNFKLGHGFFAELGGEYRARERYAFDHIEPIWFMNAGLQKKIENKSTLKLAMTDIFGTNAIRAHLNYTGYEEHFDVRRDTQVITLSYTYHFGKGNGQQRRRSGGADDIKQRAGGSNG</sequence>
<feature type="region of interest" description="Disordered" evidence="4">
    <location>
        <begin position="785"/>
        <end position="808"/>
    </location>
</feature>
<keyword evidence="7" id="KW-0675">Receptor</keyword>
<keyword evidence="5" id="KW-0732">Signal</keyword>
<evidence type="ECO:0000313" key="7">
    <source>
        <dbReference type="EMBL" id="SCY86266.1"/>
    </source>
</evidence>
<gene>
    <name evidence="7" type="ORF">SAMN02927903_02661</name>
</gene>
<protein>
    <submittedName>
        <fullName evidence="7">Outer membrane receptor proteins, mostly Fe transport</fullName>
    </submittedName>
</protein>
<keyword evidence="8" id="KW-1185">Reference proteome</keyword>
<dbReference type="RefSeq" id="WP_091144923.1">
    <property type="nucleotide sequence ID" value="NZ_FMVF01000013.1"/>
</dbReference>
<dbReference type="EMBL" id="FMVF01000013">
    <property type="protein sequence ID" value="SCY86266.1"/>
    <property type="molecule type" value="Genomic_DNA"/>
</dbReference>
<organism evidence="7 8">
    <name type="scientific">Flavobacterium caeni</name>
    <dbReference type="NCBI Taxonomy" id="490189"/>
    <lineage>
        <taxon>Bacteria</taxon>
        <taxon>Pseudomonadati</taxon>
        <taxon>Bacteroidota</taxon>
        <taxon>Flavobacteriia</taxon>
        <taxon>Flavobacteriales</taxon>
        <taxon>Flavobacteriaceae</taxon>
        <taxon>Flavobacterium</taxon>
    </lineage>
</organism>
<evidence type="ECO:0000256" key="1">
    <source>
        <dbReference type="ARBA" id="ARBA00004442"/>
    </source>
</evidence>
<dbReference type="PANTHER" id="PTHR40980:SF3">
    <property type="entry name" value="TONB-DEPENDENT RECEPTOR-LIKE BETA-BARREL DOMAIN-CONTAINING PROTEIN"/>
    <property type="match status" value="1"/>
</dbReference>
<evidence type="ECO:0000259" key="6">
    <source>
        <dbReference type="Pfam" id="PF14905"/>
    </source>
</evidence>
<dbReference type="PANTHER" id="PTHR40980">
    <property type="entry name" value="PLUG DOMAIN-CONTAINING PROTEIN"/>
    <property type="match status" value="1"/>
</dbReference>
<keyword evidence="3" id="KW-0998">Cell outer membrane</keyword>
<dbReference type="Proteomes" id="UP000199354">
    <property type="component" value="Unassembled WGS sequence"/>
</dbReference>
<feature type="signal peptide" evidence="5">
    <location>
        <begin position="1"/>
        <end position="22"/>
    </location>
</feature>
<dbReference type="OrthoDB" id="8764943at2"/>
<dbReference type="Gene3D" id="2.170.130.10">
    <property type="entry name" value="TonB-dependent receptor, plug domain"/>
    <property type="match status" value="1"/>
</dbReference>
<dbReference type="InterPro" id="IPR037066">
    <property type="entry name" value="Plug_dom_sf"/>
</dbReference>
<comment type="subcellular location">
    <subcellularLocation>
        <location evidence="1">Cell outer membrane</location>
    </subcellularLocation>
</comment>
<evidence type="ECO:0000256" key="4">
    <source>
        <dbReference type="SAM" id="MobiDB-lite"/>
    </source>
</evidence>
<proteinExistence type="predicted"/>
<keyword evidence="2" id="KW-0472">Membrane</keyword>
<dbReference type="Pfam" id="PF14905">
    <property type="entry name" value="OMP_b-brl_3"/>
    <property type="match status" value="1"/>
</dbReference>
<reference evidence="7 8" key="1">
    <citation type="submission" date="2016-10" db="EMBL/GenBank/DDBJ databases">
        <authorList>
            <person name="de Groot N.N."/>
        </authorList>
    </citation>
    <scope>NUCLEOTIDE SEQUENCE [LARGE SCALE GENOMIC DNA]</scope>
    <source>
        <strain evidence="7 8">CGMCC 1.7031</strain>
    </source>
</reference>
<accession>A0A1G5JD22</accession>
<dbReference type="InterPro" id="IPR036942">
    <property type="entry name" value="Beta-barrel_TonB_sf"/>
</dbReference>
<dbReference type="GO" id="GO:0009279">
    <property type="term" value="C:cell outer membrane"/>
    <property type="evidence" value="ECO:0007669"/>
    <property type="project" value="UniProtKB-SubCell"/>
</dbReference>
<evidence type="ECO:0000256" key="5">
    <source>
        <dbReference type="SAM" id="SignalP"/>
    </source>
</evidence>